<dbReference type="EMBL" id="GL193498">
    <property type="protein sequence ID" value="EFB26387.1"/>
    <property type="molecule type" value="Genomic_DNA"/>
</dbReference>
<sequence>FTDIGTFNMVWQVKFYNYNKQDHCQCIRPFSVTENEYKPDETCSFMWVNKESFL</sequence>
<gene>
    <name evidence="1" type="ORF">PANDA_016523</name>
</gene>
<name>D2HVU0_AILME</name>
<evidence type="ECO:0000313" key="1">
    <source>
        <dbReference type="EMBL" id="EFB26387.1"/>
    </source>
</evidence>
<proteinExistence type="predicted"/>
<feature type="non-terminal residue" evidence="1">
    <location>
        <position position="1"/>
    </location>
</feature>
<dbReference type="Pfam" id="PF15043">
    <property type="entry name" value="CNRIP1"/>
    <property type="match status" value="1"/>
</dbReference>
<dbReference type="InParanoid" id="D2HVU0"/>
<feature type="non-terminal residue" evidence="1">
    <location>
        <position position="54"/>
    </location>
</feature>
<dbReference type="AlphaFoldDB" id="D2HVU0"/>
<reference evidence="1" key="1">
    <citation type="journal article" date="2010" name="Nature">
        <title>The sequence and de novo assembly of the giant panda genome.</title>
        <authorList>
            <person name="Li R."/>
            <person name="Fan W."/>
            <person name="Tian G."/>
            <person name="Zhu H."/>
            <person name="He L."/>
            <person name="Cai J."/>
            <person name="Huang Q."/>
            <person name="Cai Q."/>
            <person name="Li B."/>
            <person name="Bai Y."/>
            <person name="Zhang Z."/>
            <person name="Zhang Y."/>
            <person name="Wang W."/>
            <person name="Li J."/>
            <person name="Wei F."/>
            <person name="Li H."/>
            <person name="Jian M."/>
            <person name="Li J."/>
            <person name="Zhang Z."/>
            <person name="Nielsen R."/>
            <person name="Li D."/>
            <person name="Gu W."/>
            <person name="Yang Z."/>
            <person name="Xuan Z."/>
            <person name="Ryder O.A."/>
            <person name="Leung F.C."/>
            <person name="Zhou Y."/>
            <person name="Cao J."/>
            <person name="Sun X."/>
            <person name="Fu Y."/>
            <person name="Fang X."/>
            <person name="Guo X."/>
            <person name="Wang B."/>
            <person name="Hou R."/>
            <person name="Shen F."/>
            <person name="Mu B."/>
            <person name="Ni P."/>
            <person name="Lin R."/>
            <person name="Qian W."/>
            <person name="Wang G."/>
            <person name="Yu C."/>
            <person name="Nie W."/>
            <person name="Wang J."/>
            <person name="Wu Z."/>
            <person name="Liang H."/>
            <person name="Min J."/>
            <person name="Wu Q."/>
            <person name="Cheng S."/>
            <person name="Ruan J."/>
            <person name="Wang M."/>
            <person name="Shi Z."/>
            <person name="Wen M."/>
            <person name="Liu B."/>
            <person name="Ren X."/>
            <person name="Zheng H."/>
            <person name="Dong D."/>
            <person name="Cook K."/>
            <person name="Shan G."/>
            <person name="Zhang H."/>
            <person name="Kosiol C."/>
            <person name="Xie X."/>
            <person name="Lu Z."/>
            <person name="Zheng H."/>
            <person name="Li Y."/>
            <person name="Steiner C.C."/>
            <person name="Lam T.T."/>
            <person name="Lin S."/>
            <person name="Zhang Q."/>
            <person name="Li G."/>
            <person name="Tian J."/>
            <person name="Gong T."/>
            <person name="Liu H."/>
            <person name="Zhang D."/>
            <person name="Fang L."/>
            <person name="Ye C."/>
            <person name="Zhang J."/>
            <person name="Hu W."/>
            <person name="Xu A."/>
            <person name="Ren Y."/>
            <person name="Zhang G."/>
            <person name="Bruford M.W."/>
            <person name="Li Q."/>
            <person name="Ma L."/>
            <person name="Guo Y."/>
            <person name="An N."/>
            <person name="Hu Y."/>
            <person name="Zheng Y."/>
            <person name="Shi Y."/>
            <person name="Li Z."/>
            <person name="Liu Q."/>
            <person name="Chen Y."/>
            <person name="Zhao J."/>
            <person name="Qu N."/>
            <person name="Zhao S."/>
            <person name="Tian F."/>
            <person name="Wang X."/>
            <person name="Wang H."/>
            <person name="Xu L."/>
            <person name="Liu X."/>
            <person name="Vinar T."/>
            <person name="Wang Y."/>
            <person name="Lam T.W."/>
            <person name="Yiu S.M."/>
            <person name="Liu S."/>
            <person name="Zhang H."/>
            <person name="Li D."/>
            <person name="Huang Y."/>
            <person name="Wang X."/>
            <person name="Yang G."/>
            <person name="Jiang Z."/>
            <person name="Wang J."/>
            <person name="Qin N."/>
            <person name="Li L."/>
            <person name="Li J."/>
            <person name="Bolund L."/>
            <person name="Kristiansen K."/>
            <person name="Wong G.K."/>
            <person name="Olson M."/>
            <person name="Zhang X."/>
            <person name="Li S."/>
            <person name="Yang H."/>
            <person name="Wang J."/>
            <person name="Wang J."/>
        </authorList>
    </citation>
    <scope>NUCLEOTIDE SEQUENCE [LARGE SCALE GENOMIC DNA]</scope>
</reference>
<organism evidence="1">
    <name type="scientific">Ailuropoda melanoleuca</name>
    <name type="common">Giant panda</name>
    <dbReference type="NCBI Taxonomy" id="9646"/>
    <lineage>
        <taxon>Eukaryota</taxon>
        <taxon>Metazoa</taxon>
        <taxon>Chordata</taxon>
        <taxon>Craniata</taxon>
        <taxon>Vertebrata</taxon>
        <taxon>Euteleostomi</taxon>
        <taxon>Mammalia</taxon>
        <taxon>Eutheria</taxon>
        <taxon>Laurasiatheria</taxon>
        <taxon>Carnivora</taxon>
        <taxon>Caniformia</taxon>
        <taxon>Ursidae</taxon>
        <taxon>Ailuropoda</taxon>
    </lineage>
</organism>
<accession>D2HVU0</accession>
<dbReference type="InterPro" id="IPR029204">
    <property type="entry name" value="CNRIP1"/>
</dbReference>
<protein>
    <submittedName>
        <fullName evidence="1">Uncharacterized protein</fullName>
    </submittedName>
</protein>